<dbReference type="InterPro" id="IPR027417">
    <property type="entry name" value="P-loop_NTPase"/>
</dbReference>
<dbReference type="GO" id="GO:0005524">
    <property type="term" value="F:ATP binding"/>
    <property type="evidence" value="ECO:0007669"/>
    <property type="project" value="UniProtKB-KW"/>
</dbReference>
<keyword evidence="4" id="KW-1185">Reference proteome</keyword>
<dbReference type="PANTHER" id="PTHR20873:SF0">
    <property type="entry name" value="L-SERYL-TRNA(SEC) KINASE"/>
    <property type="match status" value="1"/>
</dbReference>
<dbReference type="RefSeq" id="XP_037892059.1">
    <property type="nucleotide sequence ID" value="XM_038036131.1"/>
</dbReference>
<keyword evidence="5" id="KW-0808">Transferase</keyword>
<dbReference type="Proteomes" id="UP000092443">
    <property type="component" value="Unplaced"/>
</dbReference>
<dbReference type="Gene3D" id="3.40.50.300">
    <property type="entry name" value="P-loop containing nucleotide triphosphate hydrolases"/>
    <property type="match status" value="1"/>
</dbReference>
<accession>A0A9C5Z8Z3</accession>
<name>A0A9C5Z8Z3_9MUSC</name>
<dbReference type="GeneID" id="119638970"/>
<evidence type="ECO:0000313" key="5">
    <source>
        <dbReference type="RefSeq" id="XP_037892059.1"/>
    </source>
</evidence>
<evidence type="ECO:0000256" key="3">
    <source>
        <dbReference type="SAM" id="Coils"/>
    </source>
</evidence>
<protein>
    <submittedName>
        <fullName evidence="5">L-seryl-tRNA(Sec) kinase</fullName>
    </submittedName>
</protein>
<sequence length="291" mass="34041">MRRICLTVLIGLPGTCKTTFSEHLIAAKFNGFNTLHFCYDDFFAFNTETVHTQTYYKLQRNNILQTLQSVIQILKFEEDAGKTLKGFSKLSLSLTDNNENYVIICDDNHFFRSMRYKLYQLARRYSLSYVQIYFECDLSKALDRNRSRPANSRVPPEIIHGMHKKLECPKPNSHTFERNTLILEDYRVKAIDCLVLPFLINSFAKPLKPLEGMAVNSPSDQSVVHHLDILIRKRINQLITDISDRDKRRDRAEFLNNRRKNLLNEFTQELNQPSQISSDPKNLLTKYINKL</sequence>
<dbReference type="InterPro" id="IPR013641">
    <property type="entry name" value="KTI12/PSTK"/>
</dbReference>
<organism evidence="4 5">
    <name type="scientific">Glossina fuscipes</name>
    <dbReference type="NCBI Taxonomy" id="7396"/>
    <lineage>
        <taxon>Eukaryota</taxon>
        <taxon>Metazoa</taxon>
        <taxon>Ecdysozoa</taxon>
        <taxon>Arthropoda</taxon>
        <taxon>Hexapoda</taxon>
        <taxon>Insecta</taxon>
        <taxon>Pterygota</taxon>
        <taxon>Neoptera</taxon>
        <taxon>Endopterygota</taxon>
        <taxon>Diptera</taxon>
        <taxon>Brachycera</taxon>
        <taxon>Muscomorpha</taxon>
        <taxon>Hippoboscoidea</taxon>
        <taxon>Glossinidae</taxon>
        <taxon>Glossina</taxon>
    </lineage>
</organism>
<dbReference type="KEGG" id="gfs:119638970"/>
<evidence type="ECO:0000256" key="1">
    <source>
        <dbReference type="ARBA" id="ARBA00022741"/>
    </source>
</evidence>
<dbReference type="AlphaFoldDB" id="A0A9C5Z8Z3"/>
<proteinExistence type="predicted"/>
<dbReference type="InterPro" id="IPR052648">
    <property type="entry name" value="Ser-tRNA(Sec)_kinase"/>
</dbReference>
<feature type="coiled-coil region" evidence="3">
    <location>
        <begin position="245"/>
        <end position="272"/>
    </location>
</feature>
<gene>
    <name evidence="5" type="primary">LOC119638970</name>
</gene>
<dbReference type="SUPFAM" id="SSF52540">
    <property type="entry name" value="P-loop containing nucleoside triphosphate hydrolases"/>
    <property type="match status" value="1"/>
</dbReference>
<dbReference type="Pfam" id="PF08433">
    <property type="entry name" value="KTI12"/>
    <property type="match status" value="1"/>
</dbReference>
<keyword evidence="3" id="KW-0175">Coiled coil</keyword>
<dbReference type="PANTHER" id="PTHR20873">
    <property type="entry name" value="L-SERYL-TRNA(SEC) KINASE"/>
    <property type="match status" value="1"/>
</dbReference>
<dbReference type="GO" id="GO:0016301">
    <property type="term" value="F:kinase activity"/>
    <property type="evidence" value="ECO:0007669"/>
    <property type="project" value="UniProtKB-KW"/>
</dbReference>
<keyword evidence="5" id="KW-0418">Kinase</keyword>
<evidence type="ECO:0000256" key="2">
    <source>
        <dbReference type="ARBA" id="ARBA00022840"/>
    </source>
</evidence>
<dbReference type="GO" id="GO:0000049">
    <property type="term" value="F:tRNA binding"/>
    <property type="evidence" value="ECO:0007669"/>
    <property type="project" value="TreeGrafter"/>
</dbReference>
<keyword evidence="1" id="KW-0547">Nucleotide-binding</keyword>
<keyword evidence="2" id="KW-0067">ATP-binding</keyword>
<evidence type="ECO:0000313" key="4">
    <source>
        <dbReference type="Proteomes" id="UP000092443"/>
    </source>
</evidence>
<reference evidence="5" key="1">
    <citation type="submission" date="2025-08" db="UniProtKB">
        <authorList>
            <consortium name="RefSeq"/>
        </authorList>
    </citation>
    <scope>IDENTIFICATION</scope>
    <source>
        <tissue evidence="5">Whole body pupa</tissue>
    </source>
</reference>